<feature type="compositionally biased region" description="Basic and acidic residues" evidence="2">
    <location>
        <begin position="442"/>
        <end position="483"/>
    </location>
</feature>
<feature type="domain" description="PWWP" evidence="3">
    <location>
        <begin position="16"/>
        <end position="73"/>
    </location>
</feature>
<dbReference type="OrthoDB" id="62853at2759"/>
<feature type="compositionally biased region" description="Low complexity" evidence="2">
    <location>
        <begin position="597"/>
        <end position="611"/>
    </location>
</feature>
<feature type="compositionally biased region" description="Low complexity" evidence="2">
    <location>
        <begin position="987"/>
        <end position="997"/>
    </location>
</feature>
<evidence type="ECO:0000259" key="4">
    <source>
        <dbReference type="PROSITE" id="PS51391"/>
    </source>
</evidence>
<dbReference type="SMART" id="SM00582">
    <property type="entry name" value="RPR"/>
    <property type="match status" value="1"/>
</dbReference>
<feature type="compositionally biased region" description="Polar residues" evidence="2">
    <location>
        <begin position="120"/>
        <end position="138"/>
    </location>
</feature>
<feature type="compositionally biased region" description="Basic and acidic residues" evidence="2">
    <location>
        <begin position="508"/>
        <end position="522"/>
    </location>
</feature>
<feature type="compositionally biased region" description="Basic and acidic residues" evidence="2">
    <location>
        <begin position="864"/>
        <end position="879"/>
    </location>
</feature>
<evidence type="ECO:0000259" key="3">
    <source>
        <dbReference type="PROSITE" id="PS50812"/>
    </source>
</evidence>
<accession>A0A833VP31</accession>
<feature type="compositionally biased region" description="Pro residues" evidence="2">
    <location>
        <begin position="1207"/>
        <end position="1220"/>
    </location>
</feature>
<feature type="compositionally biased region" description="Pro residues" evidence="2">
    <location>
        <begin position="1009"/>
        <end position="1025"/>
    </location>
</feature>
<dbReference type="EMBL" id="SWLB01000008">
    <property type="protein sequence ID" value="KAF3335370.1"/>
    <property type="molecule type" value="Genomic_DNA"/>
</dbReference>
<dbReference type="Gene3D" id="2.30.30.140">
    <property type="match status" value="1"/>
</dbReference>
<evidence type="ECO:0000256" key="1">
    <source>
        <dbReference type="ARBA" id="ARBA00022664"/>
    </source>
</evidence>
<feature type="region of interest" description="Disordered" evidence="2">
    <location>
        <begin position="1207"/>
        <end position="1275"/>
    </location>
</feature>
<feature type="compositionally biased region" description="Basic and acidic residues" evidence="2">
    <location>
        <begin position="243"/>
        <end position="283"/>
    </location>
</feature>
<feature type="compositionally biased region" description="Polar residues" evidence="2">
    <location>
        <begin position="892"/>
        <end position="901"/>
    </location>
</feature>
<evidence type="ECO:0000313" key="6">
    <source>
        <dbReference type="Proteomes" id="UP000623129"/>
    </source>
</evidence>
<sequence length="1275" mass="139292">MGGRRKKGKAKCQLQLGDLVLAKVKGYPAWPAQIGNPEDWDKPPDPRKHFVEFFGTGEIAFVAAADIQVFTEETKARLLSRGQSKKTKSFVQAVEEICEAFNELKENSTSSPAHDPSPPDRSNSAVNSHSDNEVSGSENKVRQSEEKELKSKNENEALNSENGAVECEIEALKSEEEPININSDELHKLEHCSISSKKTVLDDLSLKNAGKSILSGTSLKRLDAQKEEGREVKKKDVKKKRIPDKALKEEGREVKKKDVDDNSLEAHTEKTDASVERLDAQKEVRKRLRSPTEVNSQLDGQEMSRDETTLVKRTKHSPISDMKDDFTPDGPLSKQDEKRSDQLEEKKEARKEKETPLQQDGTAELVSVKPKVSVTLEENHALPDSHKASPLGIKNSTKRSFRENEKISSFKVALGKSARDSSTTSPKKSGKGRTGQAAVTRPQEKVEESVGGKKSHPPDKSRLEASLELTKESKKEVAVEAKKSQPSVQGKKPHLSPSKTLGKSSKGTGEKKVLPKQEDSKSTSKPRPQPTLAPENRSGNNFSAKSAAEKDLLLEERDTSMKHLIAVAQAVRKQVHSHGPSITIPASLLMPGMHDTSSSSPQFLPLSQPGSAVQGNKSMQSSPPLVSSPANPADLEHMHLPSPVYRPESDEAAAKELFEGALEALTRTKDSISRATRQAMECAKFGITNEIMEHLLSKMEVDPSFHRRVDLLFLVDSITQCSNVQKGFAGESFIQTVQSVMPRLLTAVAPAGAAGRENRRQCLKVLKLWMERKILPESLLKKCIADLKNEDPVVDFSSMRRPTRAERNIDDPIRDMEDDFLVDEYGSNTTIGLPGLLTSNFFEEEDEEFLQIKPPSGNISNGDPETKDVSALSKERENIPENPSPIPDSQHDNPSTTSTQEPLLAEASKTVPDDQDPVSHLPGEPPSPPPPPPPPTNSPPPPPPPPPSSPPTNSPSGEKLKLPPPPPPPPLPPGPPPLQVQSAVTPQMQQMQQSMSMAPIPGMSQEPLPTLPPLQPPLPPGPPPMQLQSSSVPPAPYFMNQNGPGNAPMQPVNFTANGPCNTASGYSQNNMHLPPASQMPGTNYSFQQGNMPFHQGPPPPIPMTPQPPPPPPNQPYMQPPCNFRPFPDNCHGPYPHDSFHGAYPPDCFRGPGPPEGYHGLFPPDGFRGPFPSDGGFCGPFPPDNGCPGPFPPEVGCRGIFPPDSYPGPYPPDVCRPPGPPDGYYRPNMERPPFDPISHRHPMPNPIPPGPPPDHFHPQMAPFRPDPAHHNSWRPG</sequence>
<evidence type="ECO:0000256" key="2">
    <source>
        <dbReference type="SAM" id="MobiDB-lite"/>
    </source>
</evidence>
<name>A0A833VP31_9POAL</name>
<dbReference type="PROSITE" id="PS51391">
    <property type="entry name" value="CID"/>
    <property type="match status" value="1"/>
</dbReference>
<dbReference type="GO" id="GO:0005634">
    <property type="term" value="C:nucleus"/>
    <property type="evidence" value="ECO:0007669"/>
    <property type="project" value="UniProtKB-ARBA"/>
</dbReference>
<dbReference type="Proteomes" id="UP000623129">
    <property type="component" value="Unassembled WGS sequence"/>
</dbReference>
<evidence type="ECO:0008006" key="7">
    <source>
        <dbReference type="Google" id="ProtNLM"/>
    </source>
</evidence>
<dbReference type="PROSITE" id="PS50812">
    <property type="entry name" value="PWWP"/>
    <property type="match status" value="1"/>
</dbReference>
<feature type="compositionally biased region" description="Basic and acidic residues" evidence="2">
    <location>
        <begin position="334"/>
        <end position="355"/>
    </location>
</feature>
<dbReference type="GO" id="GO:0006397">
    <property type="term" value="P:mRNA processing"/>
    <property type="evidence" value="ECO:0007669"/>
    <property type="project" value="UniProtKB-KW"/>
</dbReference>
<feature type="compositionally biased region" description="Basic and acidic residues" evidence="2">
    <location>
        <begin position="377"/>
        <end position="387"/>
    </location>
</feature>
<dbReference type="SMART" id="SM00293">
    <property type="entry name" value="PWWP"/>
    <property type="match status" value="1"/>
</dbReference>
<comment type="caution">
    <text evidence="5">The sequence shown here is derived from an EMBL/GenBank/DDBJ whole genome shotgun (WGS) entry which is preliminary data.</text>
</comment>
<reference evidence="5" key="1">
    <citation type="submission" date="2020-01" db="EMBL/GenBank/DDBJ databases">
        <title>Genome sequence of Kobresia littledalei, the first chromosome-level genome in the family Cyperaceae.</title>
        <authorList>
            <person name="Qu G."/>
        </authorList>
    </citation>
    <scope>NUCLEOTIDE SEQUENCE</scope>
    <source>
        <strain evidence="5">C.B.Clarke</strain>
        <tissue evidence="5">Leaf</tissue>
    </source>
</reference>
<protein>
    <recommendedName>
        <fullName evidence="7">ENHANCER OF AG-4 protein 2</fullName>
    </recommendedName>
</protein>
<keyword evidence="1" id="KW-0507">mRNA processing</keyword>
<feature type="region of interest" description="Disordered" evidence="2">
    <location>
        <begin position="105"/>
        <end position="164"/>
    </location>
</feature>
<dbReference type="InterPro" id="IPR000313">
    <property type="entry name" value="PWWP_dom"/>
</dbReference>
<proteinExistence type="predicted"/>
<feature type="region of interest" description="Disordered" evidence="2">
    <location>
        <begin position="852"/>
        <end position="1048"/>
    </location>
</feature>
<gene>
    <name evidence="5" type="ORF">FCM35_KLT19877</name>
</gene>
<dbReference type="PANTHER" id="PTHR12550">
    <property type="entry name" value="HEPATOMA-DERIVED GROWTH FACTOR-RELATED"/>
    <property type="match status" value="1"/>
</dbReference>
<dbReference type="SUPFAM" id="SSF63748">
    <property type="entry name" value="Tudor/PWWP/MBT"/>
    <property type="match status" value="1"/>
</dbReference>
<feature type="compositionally biased region" description="Pro residues" evidence="2">
    <location>
        <begin position="923"/>
        <end position="953"/>
    </location>
</feature>
<dbReference type="InterPro" id="IPR006569">
    <property type="entry name" value="CID_dom"/>
</dbReference>
<organism evidence="5 6">
    <name type="scientific">Carex littledalei</name>
    <dbReference type="NCBI Taxonomy" id="544730"/>
    <lineage>
        <taxon>Eukaryota</taxon>
        <taxon>Viridiplantae</taxon>
        <taxon>Streptophyta</taxon>
        <taxon>Embryophyta</taxon>
        <taxon>Tracheophyta</taxon>
        <taxon>Spermatophyta</taxon>
        <taxon>Magnoliopsida</taxon>
        <taxon>Liliopsida</taxon>
        <taxon>Poales</taxon>
        <taxon>Cyperaceae</taxon>
        <taxon>Cyperoideae</taxon>
        <taxon>Cariceae</taxon>
        <taxon>Carex</taxon>
        <taxon>Carex subgen. Euthyceras</taxon>
    </lineage>
</organism>
<feature type="compositionally biased region" description="Pro residues" evidence="2">
    <location>
        <begin position="1242"/>
        <end position="1252"/>
    </location>
</feature>
<feature type="compositionally biased region" description="Polar residues" evidence="2">
    <location>
        <begin position="497"/>
        <end position="507"/>
    </location>
</feature>
<dbReference type="Pfam" id="PF04818">
    <property type="entry name" value="CID"/>
    <property type="match status" value="1"/>
</dbReference>
<feature type="region of interest" description="Disordered" evidence="2">
    <location>
        <begin position="593"/>
        <end position="641"/>
    </location>
</feature>
<feature type="compositionally biased region" description="Pro residues" evidence="2">
    <location>
        <begin position="962"/>
        <end position="978"/>
    </location>
</feature>
<feature type="compositionally biased region" description="Basic and acidic residues" evidence="2">
    <location>
        <begin position="139"/>
        <end position="155"/>
    </location>
</feature>
<feature type="region of interest" description="Disordered" evidence="2">
    <location>
        <begin position="224"/>
        <end position="550"/>
    </location>
</feature>
<feature type="compositionally biased region" description="Polar residues" evidence="2">
    <location>
        <begin position="613"/>
        <end position="630"/>
    </location>
</feature>
<keyword evidence="6" id="KW-1185">Reference proteome</keyword>
<dbReference type="Gene3D" id="1.25.40.90">
    <property type="match status" value="1"/>
</dbReference>
<dbReference type="Pfam" id="PF00855">
    <property type="entry name" value="PWWP"/>
    <property type="match status" value="1"/>
</dbReference>
<feature type="compositionally biased region" description="Basic and acidic residues" evidence="2">
    <location>
        <begin position="224"/>
        <end position="234"/>
    </location>
</feature>
<dbReference type="AlphaFoldDB" id="A0A833VP31"/>
<dbReference type="PANTHER" id="PTHR12550:SF70">
    <property type="entry name" value="JIL-1 ANCHORING AND STABILIZING PROTEIN, ISOFORM A"/>
    <property type="match status" value="1"/>
</dbReference>
<feature type="domain" description="CID" evidence="4">
    <location>
        <begin position="650"/>
        <end position="791"/>
    </location>
</feature>
<evidence type="ECO:0000313" key="5">
    <source>
        <dbReference type="EMBL" id="KAF3335370.1"/>
    </source>
</evidence>
<dbReference type="InterPro" id="IPR008942">
    <property type="entry name" value="ENTH_VHS"/>
</dbReference>